<dbReference type="AlphaFoldDB" id="A0A0B6ZQ38"/>
<accession>A0A0B6ZQ38</accession>
<evidence type="ECO:0000313" key="1">
    <source>
        <dbReference type="EMBL" id="CEK70764.1"/>
    </source>
</evidence>
<protein>
    <submittedName>
        <fullName evidence="1">Uncharacterized protein</fullName>
    </submittedName>
</protein>
<organism evidence="1">
    <name type="scientific">Arion vulgaris</name>
    <dbReference type="NCBI Taxonomy" id="1028688"/>
    <lineage>
        <taxon>Eukaryota</taxon>
        <taxon>Metazoa</taxon>
        <taxon>Spiralia</taxon>
        <taxon>Lophotrochozoa</taxon>
        <taxon>Mollusca</taxon>
        <taxon>Gastropoda</taxon>
        <taxon>Heterobranchia</taxon>
        <taxon>Euthyneura</taxon>
        <taxon>Panpulmonata</taxon>
        <taxon>Eupulmonata</taxon>
        <taxon>Stylommatophora</taxon>
        <taxon>Helicina</taxon>
        <taxon>Arionoidea</taxon>
        <taxon>Arionidae</taxon>
        <taxon>Arion</taxon>
    </lineage>
</organism>
<sequence>MKPSWLMIILPRGTQIKFGKDISYSQDLKQDLRISGLLKNVAPYVVTIHCVIR</sequence>
<proteinExistence type="predicted"/>
<dbReference type="EMBL" id="HACG01023899">
    <property type="protein sequence ID" value="CEK70764.1"/>
    <property type="molecule type" value="Transcribed_RNA"/>
</dbReference>
<reference evidence="1" key="1">
    <citation type="submission" date="2014-12" db="EMBL/GenBank/DDBJ databases">
        <title>Insight into the proteome of Arion vulgaris.</title>
        <authorList>
            <person name="Aradska J."/>
            <person name="Bulat T."/>
            <person name="Smidak R."/>
            <person name="Sarate P."/>
            <person name="Gangsoo J."/>
            <person name="Sialana F."/>
            <person name="Bilban M."/>
            <person name="Lubec G."/>
        </authorList>
    </citation>
    <scope>NUCLEOTIDE SEQUENCE</scope>
    <source>
        <tissue evidence="1">Skin</tissue>
    </source>
</reference>
<name>A0A0B6ZQ38_9EUPU</name>
<gene>
    <name evidence="1" type="primary">ORF75552</name>
</gene>